<dbReference type="Proteomes" id="UP000054564">
    <property type="component" value="Unassembled WGS sequence"/>
</dbReference>
<proteinExistence type="predicted"/>
<organism evidence="1 2">
    <name type="scientific">Puccinia striiformis f. sp. tritici PST-78</name>
    <dbReference type="NCBI Taxonomy" id="1165861"/>
    <lineage>
        <taxon>Eukaryota</taxon>
        <taxon>Fungi</taxon>
        <taxon>Dikarya</taxon>
        <taxon>Basidiomycota</taxon>
        <taxon>Pucciniomycotina</taxon>
        <taxon>Pucciniomycetes</taxon>
        <taxon>Pucciniales</taxon>
        <taxon>Pucciniaceae</taxon>
        <taxon>Puccinia</taxon>
    </lineage>
</organism>
<comment type="caution">
    <text evidence="1">The sequence shown here is derived from an EMBL/GenBank/DDBJ whole genome shotgun (WGS) entry which is preliminary data.</text>
</comment>
<protein>
    <submittedName>
        <fullName evidence="1">Uncharacterized protein</fullName>
    </submittedName>
</protein>
<evidence type="ECO:0000313" key="2">
    <source>
        <dbReference type="Proteomes" id="UP000054564"/>
    </source>
</evidence>
<dbReference type="EMBL" id="AJIL01000551">
    <property type="protein sequence ID" value="KNE89053.1"/>
    <property type="molecule type" value="Genomic_DNA"/>
</dbReference>
<dbReference type="STRING" id="1165861.A0A0L0UPV5"/>
<keyword evidence="2" id="KW-1185">Reference proteome</keyword>
<evidence type="ECO:0000313" key="1">
    <source>
        <dbReference type="EMBL" id="KNE89053.1"/>
    </source>
</evidence>
<name>A0A0L0UPV5_9BASI</name>
<accession>A0A0L0UPV5</accession>
<dbReference type="AlphaFoldDB" id="A0A0L0UPV5"/>
<reference evidence="2" key="1">
    <citation type="submission" date="2014-03" db="EMBL/GenBank/DDBJ databases">
        <title>The Genome Sequence of Puccinia striiformis f. sp. tritici PST-78.</title>
        <authorList>
            <consortium name="The Broad Institute Genome Sequencing Platform"/>
            <person name="Cuomo C."/>
            <person name="Hulbert S."/>
            <person name="Chen X."/>
            <person name="Walker B."/>
            <person name="Young S.K."/>
            <person name="Zeng Q."/>
            <person name="Gargeya S."/>
            <person name="Fitzgerald M."/>
            <person name="Haas B."/>
            <person name="Abouelleil A."/>
            <person name="Alvarado L."/>
            <person name="Arachchi H.M."/>
            <person name="Berlin A.M."/>
            <person name="Chapman S.B."/>
            <person name="Goldberg J."/>
            <person name="Griggs A."/>
            <person name="Gujja S."/>
            <person name="Hansen M."/>
            <person name="Howarth C."/>
            <person name="Imamovic A."/>
            <person name="Larimer J."/>
            <person name="McCowan C."/>
            <person name="Montmayeur A."/>
            <person name="Murphy C."/>
            <person name="Neiman D."/>
            <person name="Pearson M."/>
            <person name="Priest M."/>
            <person name="Roberts A."/>
            <person name="Saif S."/>
            <person name="Shea T."/>
            <person name="Sisk P."/>
            <person name="Sykes S."/>
            <person name="Wortman J."/>
            <person name="Nusbaum C."/>
            <person name="Birren B."/>
        </authorList>
    </citation>
    <scope>NUCLEOTIDE SEQUENCE [LARGE SCALE GENOMIC DNA]</scope>
    <source>
        <strain evidence="2">race PST-78</strain>
    </source>
</reference>
<gene>
    <name evidence="1" type="ORF">PSTG_17488</name>
</gene>
<sequence>MQQEFKDKDFELEISWISKSETNGKHLPVPKSIIEAAEIKAKESLSSEIED</sequence>